<reference evidence="1" key="1">
    <citation type="submission" date="2020-08" db="EMBL/GenBank/DDBJ databases">
        <title>Multicomponent nature underlies the extraordinary mechanical properties of spider dragline silk.</title>
        <authorList>
            <person name="Kono N."/>
            <person name="Nakamura H."/>
            <person name="Mori M."/>
            <person name="Yoshida Y."/>
            <person name="Ohtoshi R."/>
            <person name="Malay A.D."/>
            <person name="Moran D.A.P."/>
            <person name="Tomita M."/>
            <person name="Numata K."/>
            <person name="Arakawa K."/>
        </authorList>
    </citation>
    <scope>NUCLEOTIDE SEQUENCE</scope>
</reference>
<organism evidence="1 2">
    <name type="scientific">Nephila pilipes</name>
    <name type="common">Giant wood spider</name>
    <name type="synonym">Nephila maculata</name>
    <dbReference type="NCBI Taxonomy" id="299642"/>
    <lineage>
        <taxon>Eukaryota</taxon>
        <taxon>Metazoa</taxon>
        <taxon>Ecdysozoa</taxon>
        <taxon>Arthropoda</taxon>
        <taxon>Chelicerata</taxon>
        <taxon>Arachnida</taxon>
        <taxon>Araneae</taxon>
        <taxon>Araneomorphae</taxon>
        <taxon>Entelegynae</taxon>
        <taxon>Araneoidea</taxon>
        <taxon>Nephilidae</taxon>
        <taxon>Nephila</taxon>
    </lineage>
</organism>
<accession>A0A8X6IET8</accession>
<keyword evidence="2" id="KW-1185">Reference proteome</keyword>
<proteinExistence type="predicted"/>
<evidence type="ECO:0000313" key="2">
    <source>
        <dbReference type="Proteomes" id="UP000887013"/>
    </source>
</evidence>
<name>A0A8X6IET8_NEPPI</name>
<protein>
    <submittedName>
        <fullName evidence="1">Uncharacterized protein</fullName>
    </submittedName>
</protein>
<dbReference type="AlphaFoldDB" id="A0A8X6IET8"/>
<sequence>MGSWSGRTAYIVLTDYTIYITGTFYLRKLVLSHDAFEEMDSSEEGQYSIPTNHVALISKIVVRHEPLTLVEWTAGLGPYFPPWHEQYAVRAKSPIDDRCSRECQLVVNITDRDSNARSS</sequence>
<gene>
    <name evidence="1" type="ORF">NPIL_350561</name>
</gene>
<dbReference type="Proteomes" id="UP000887013">
    <property type="component" value="Unassembled WGS sequence"/>
</dbReference>
<evidence type="ECO:0000313" key="1">
    <source>
        <dbReference type="EMBL" id="GFS40162.1"/>
    </source>
</evidence>
<dbReference type="EMBL" id="BMAW01089484">
    <property type="protein sequence ID" value="GFS40162.1"/>
    <property type="molecule type" value="Genomic_DNA"/>
</dbReference>
<comment type="caution">
    <text evidence="1">The sequence shown here is derived from an EMBL/GenBank/DDBJ whole genome shotgun (WGS) entry which is preliminary data.</text>
</comment>